<organism evidence="1 2">
    <name type="scientific">Neophaeococcomyces mojaviensis</name>
    <dbReference type="NCBI Taxonomy" id="3383035"/>
    <lineage>
        <taxon>Eukaryota</taxon>
        <taxon>Fungi</taxon>
        <taxon>Dikarya</taxon>
        <taxon>Ascomycota</taxon>
        <taxon>Pezizomycotina</taxon>
        <taxon>Eurotiomycetes</taxon>
        <taxon>Chaetothyriomycetidae</taxon>
        <taxon>Chaetothyriales</taxon>
        <taxon>Chaetothyriales incertae sedis</taxon>
        <taxon>Neophaeococcomyces</taxon>
    </lineage>
</organism>
<keyword evidence="2" id="KW-1185">Reference proteome</keyword>
<evidence type="ECO:0000313" key="1">
    <source>
        <dbReference type="EMBL" id="KAJ9662723.1"/>
    </source>
</evidence>
<name>A0ACC3AHK0_9EURO</name>
<evidence type="ECO:0000313" key="2">
    <source>
        <dbReference type="Proteomes" id="UP001172386"/>
    </source>
</evidence>
<dbReference type="Proteomes" id="UP001172386">
    <property type="component" value="Unassembled WGS sequence"/>
</dbReference>
<gene>
    <name evidence="1" type="primary">SPA2_2</name>
    <name evidence="1" type="ORF">H2198_001171</name>
</gene>
<dbReference type="EMBL" id="JAPDRQ010000013">
    <property type="protein sequence ID" value="KAJ9662723.1"/>
    <property type="molecule type" value="Genomic_DNA"/>
</dbReference>
<proteinExistence type="predicted"/>
<comment type="caution">
    <text evidence="1">The sequence shown here is derived from an EMBL/GenBank/DDBJ whole genome shotgun (WGS) entry which is preliminary data.</text>
</comment>
<sequence>MQADVALAPPPNRSKDSNYSPSSATGSDWSGMNGYNGAPRSDSLQHPARGDSISPNDSNGGFDPRPFHRANTFAASASSEQSDGRRGPSENGSLRSRASSRAGSSRASDISLRDPQSRRYQRAESELRQHYAVLRTYLKGGAAQPPRANKARDKLLRLSPVQFHELSTDVFDELQRRQAASPLPGRPPRQDKVPPFLQPRPDFHEKRNQARQKLSSLPTPRFRDLSTDVFCELERRFPHFNPDNKRDSTRSQSRGPGGRPPHANGMPHPGASDPNGFGPPPRAHTTNGSMSSQGFPPRNGSIAASDLSPVTSNEFGRPMPKQFQSNTITPNKSTMVEDEDDDDDEENGRAARYNRSSDAFGLESSLTSSRSNRDTSATSMTTGSRDVKSIPPPSEEMQEKLTDLEHKLHLKDLEIKDLSGSAALQQELQDKLDKAEMLNKSLREEIEKMRSEHASSSGSSENTAGDELSTKHEQLQQDHHALKAKYEQQLKTTEEVGKQFKAQLADIRAIADESSGSMQREEKLHAEVHQLREEAAEWKARYTRAKTQLRNVRMSTIGLSIPGPSNSKALRDQTFYSSDGVVKDIHVTKFQLSIDELLHIARTKEPKDVLDHIKEVVTAVRSITGDVESASESDKNDELARKKDKLKGKVSATANNVITASKNYAAAHGLSPVSLLDAAASHLTAAVVDLLRFVKARPTPAGELNDEEELHMTPVNKNGYFDVNDHVRRPSAADSVYSALSDPPAEHDQRTPLAASHSHSHVNGNGYSGLGINAAHQDDVELEELKIYLGNQTDMLVQTIQALVGSVRNNEQLPVIRSHAGGILEVVDTILGAVEGSIEAPSSFQGTLEEKVLNELHSLVKCKDQLERAAQESLQHDGKPTAKEFAQSMPPLAFQIAREAKELTARAEEVIIGAHVDGEDFS</sequence>
<protein>
    <submittedName>
        <fullName evidence="1">Component of the polarisome</fullName>
    </submittedName>
</protein>
<accession>A0ACC3AHK0</accession>
<reference evidence="1" key="1">
    <citation type="submission" date="2022-10" db="EMBL/GenBank/DDBJ databases">
        <title>Culturing micro-colonial fungi from biological soil crusts in the Mojave desert and describing Neophaeococcomyces mojavensis, and introducing the new genera and species Taxawa tesnikishii.</title>
        <authorList>
            <person name="Kurbessoian T."/>
            <person name="Stajich J.E."/>
        </authorList>
    </citation>
    <scope>NUCLEOTIDE SEQUENCE</scope>
    <source>
        <strain evidence="1">JES_112</strain>
    </source>
</reference>